<dbReference type="PANTHER" id="PTHR46663:SF2">
    <property type="entry name" value="GGDEF DOMAIN-CONTAINING PROTEIN"/>
    <property type="match status" value="1"/>
</dbReference>
<evidence type="ECO:0000313" key="5">
    <source>
        <dbReference type="Proteomes" id="UP000294914"/>
    </source>
</evidence>
<dbReference type="Pfam" id="PF00990">
    <property type="entry name" value="GGDEF"/>
    <property type="match status" value="2"/>
</dbReference>
<dbReference type="SMART" id="SM00267">
    <property type="entry name" value="GGDEF"/>
    <property type="match status" value="1"/>
</dbReference>
<dbReference type="PANTHER" id="PTHR46663">
    <property type="entry name" value="DIGUANYLATE CYCLASE DGCT-RELATED"/>
    <property type="match status" value="1"/>
</dbReference>
<evidence type="ECO:0000259" key="2">
    <source>
        <dbReference type="PROSITE" id="PS50885"/>
    </source>
</evidence>
<organism evidence="4 5">
    <name type="scientific">Thiohalophilus thiocyanatoxydans</name>
    <dbReference type="NCBI Taxonomy" id="381308"/>
    <lineage>
        <taxon>Bacteria</taxon>
        <taxon>Pseudomonadati</taxon>
        <taxon>Pseudomonadota</taxon>
        <taxon>Gammaproteobacteria</taxon>
        <taxon>Thiohalomonadales</taxon>
        <taxon>Thiohalophilaceae</taxon>
        <taxon>Thiohalophilus</taxon>
    </lineage>
</organism>
<dbReference type="AlphaFoldDB" id="A0A4R8IT12"/>
<dbReference type="SMART" id="SM00304">
    <property type="entry name" value="HAMP"/>
    <property type="match status" value="1"/>
</dbReference>
<name>A0A4R8IT12_9GAMM</name>
<dbReference type="OrthoDB" id="9773156at2"/>
<dbReference type="EMBL" id="SOQX01000001">
    <property type="protein sequence ID" value="TDY04116.1"/>
    <property type="molecule type" value="Genomic_DNA"/>
</dbReference>
<feature type="domain" description="HAMP" evidence="2">
    <location>
        <begin position="289"/>
        <end position="344"/>
    </location>
</feature>
<proteinExistence type="predicted"/>
<dbReference type="InterPro" id="IPR043128">
    <property type="entry name" value="Rev_trsase/Diguanyl_cyclase"/>
</dbReference>
<evidence type="ECO:0000259" key="3">
    <source>
        <dbReference type="PROSITE" id="PS50887"/>
    </source>
</evidence>
<dbReference type="PROSITE" id="PS50885">
    <property type="entry name" value="HAMP"/>
    <property type="match status" value="1"/>
</dbReference>
<dbReference type="CDD" id="cd01949">
    <property type="entry name" value="GGDEF"/>
    <property type="match status" value="1"/>
</dbReference>
<dbReference type="InterPro" id="IPR000160">
    <property type="entry name" value="GGDEF_dom"/>
</dbReference>
<dbReference type="InterPro" id="IPR052163">
    <property type="entry name" value="DGC-Regulatory_Protein"/>
</dbReference>
<dbReference type="RefSeq" id="WP_134080742.1">
    <property type="nucleotide sequence ID" value="NZ_SOQX01000001.1"/>
</dbReference>
<gene>
    <name evidence="4" type="ORF">EDC23_0488</name>
</gene>
<keyword evidence="1" id="KW-0472">Membrane</keyword>
<dbReference type="Gene3D" id="3.30.70.270">
    <property type="match status" value="1"/>
</dbReference>
<keyword evidence="1" id="KW-0812">Transmembrane</keyword>
<dbReference type="GO" id="GO:0007165">
    <property type="term" value="P:signal transduction"/>
    <property type="evidence" value="ECO:0007669"/>
    <property type="project" value="InterPro"/>
</dbReference>
<reference evidence="4 5" key="1">
    <citation type="submission" date="2019-03" db="EMBL/GenBank/DDBJ databases">
        <title>Genomic Encyclopedia of Type Strains, Phase IV (KMG-IV): sequencing the most valuable type-strain genomes for metagenomic binning, comparative biology and taxonomic classification.</title>
        <authorList>
            <person name="Goeker M."/>
        </authorList>
    </citation>
    <scope>NUCLEOTIDE SEQUENCE [LARGE SCALE GENOMIC DNA]</scope>
    <source>
        <strain evidence="4 5">DSM 16326</strain>
    </source>
</reference>
<evidence type="ECO:0000256" key="1">
    <source>
        <dbReference type="SAM" id="Phobius"/>
    </source>
</evidence>
<feature type="domain" description="GGDEF" evidence="3">
    <location>
        <begin position="380"/>
        <end position="528"/>
    </location>
</feature>
<protein>
    <submittedName>
        <fullName evidence="4">Diguanylate cyclase (GGDEF)-like protein</fullName>
    </submittedName>
</protein>
<keyword evidence="5" id="KW-1185">Reference proteome</keyword>
<dbReference type="GO" id="GO:0016020">
    <property type="term" value="C:membrane"/>
    <property type="evidence" value="ECO:0007669"/>
    <property type="project" value="InterPro"/>
</dbReference>
<dbReference type="SUPFAM" id="SSF55073">
    <property type="entry name" value="Nucleotide cyclase"/>
    <property type="match status" value="1"/>
</dbReference>
<sequence>MPLYVSIKTNLVLTIFLVGLLGLGLALASTSIYQDVILDYKRQSLVDLVEIKIRDKMNELEEYAQDLGNNLKISTRFRQALGNNDTTALHDALAQQFHQYFVTANILRLERLLVFSPDFEPLAESSAENTSLKHPGAVCPGLVEQAEQRRGAERLKILATLCNNNERPYHAVLLPLGGLNPSGYLEIVTAPTRSLSPIEDELGMPVQFRLPDGELLYRSPQWPESRDGGLVARYRLDTTDHQESALLIEVYDDTRNMYQQLQQTRNTIMLLSAIIIALVTAVALILLRRTLIRPLQVLNSHLQRLHGDNKLLGEPITSRSNIIEVNQLIDDFNLMAGELHNLYGRLERMAYTDPLTHLPNRGLFNNYIDYLLNEYSDSEKRFALFLIDLDEFKRVNDEFGHEAGDMLLCEIASRMNNILRTPTLTDNKGISLVDIANHDLLVRLGGDEFAVVLPDIKSNEQVDEIAKKLTTAARAPITIHKIPVVTRLSIGIAIYPDDSNGRTGLLRRADVAMYHAKNHKLDYCFYHHEMT</sequence>
<feature type="transmembrane region" description="Helical" evidence="1">
    <location>
        <begin position="268"/>
        <end position="287"/>
    </location>
</feature>
<dbReference type="NCBIfam" id="TIGR00254">
    <property type="entry name" value="GGDEF"/>
    <property type="match status" value="1"/>
</dbReference>
<comment type="caution">
    <text evidence="4">The sequence shown here is derived from an EMBL/GenBank/DDBJ whole genome shotgun (WGS) entry which is preliminary data.</text>
</comment>
<dbReference type="Proteomes" id="UP000294914">
    <property type="component" value="Unassembled WGS sequence"/>
</dbReference>
<evidence type="ECO:0000313" key="4">
    <source>
        <dbReference type="EMBL" id="TDY04116.1"/>
    </source>
</evidence>
<dbReference type="InterPro" id="IPR029787">
    <property type="entry name" value="Nucleotide_cyclase"/>
</dbReference>
<dbReference type="PROSITE" id="PS50887">
    <property type="entry name" value="GGDEF"/>
    <property type="match status" value="1"/>
</dbReference>
<accession>A0A4R8IT12</accession>
<dbReference type="InterPro" id="IPR003660">
    <property type="entry name" value="HAMP_dom"/>
</dbReference>
<keyword evidence="1" id="KW-1133">Transmembrane helix</keyword>
<dbReference type="Gene3D" id="6.10.340.10">
    <property type="match status" value="1"/>
</dbReference>